<comment type="caution">
    <text evidence="5">The sequence shown here is derived from an EMBL/GenBank/DDBJ whole genome shotgun (WGS) entry which is preliminary data.</text>
</comment>
<dbReference type="PROSITE" id="PS50158">
    <property type="entry name" value="ZF_CCHC"/>
    <property type="match status" value="1"/>
</dbReference>
<keyword evidence="1" id="KW-0507">mRNA processing</keyword>
<organism evidence="5 6">
    <name type="scientific">Antrodiella citrinella</name>
    <dbReference type="NCBI Taxonomy" id="2447956"/>
    <lineage>
        <taxon>Eukaryota</taxon>
        <taxon>Fungi</taxon>
        <taxon>Dikarya</taxon>
        <taxon>Basidiomycota</taxon>
        <taxon>Agaricomycotina</taxon>
        <taxon>Agaricomycetes</taxon>
        <taxon>Polyporales</taxon>
        <taxon>Steccherinaceae</taxon>
        <taxon>Antrodiella</taxon>
    </lineage>
</organism>
<dbReference type="PANTHER" id="PTHR47481:SF7">
    <property type="entry name" value="CCHC-TYPE DOMAIN-CONTAINING PROTEIN"/>
    <property type="match status" value="1"/>
</dbReference>
<dbReference type="GO" id="GO:0008270">
    <property type="term" value="F:zinc ion binding"/>
    <property type="evidence" value="ECO:0007669"/>
    <property type="project" value="UniProtKB-KW"/>
</dbReference>
<evidence type="ECO:0000313" key="6">
    <source>
        <dbReference type="Proteomes" id="UP000308730"/>
    </source>
</evidence>
<dbReference type="AlphaFoldDB" id="A0A4S4LT88"/>
<evidence type="ECO:0000256" key="1">
    <source>
        <dbReference type="ARBA" id="ARBA00022664"/>
    </source>
</evidence>
<dbReference type="GO" id="GO:0006397">
    <property type="term" value="P:mRNA processing"/>
    <property type="evidence" value="ECO:0007669"/>
    <property type="project" value="UniProtKB-KW"/>
</dbReference>
<sequence length="398" mass="43239">MGKDEFSITHLNGSNYHSWKDELTALLLFKDLWDVVDEPVPAETPSPSPAATAAATATATAADVKKDQKAWAIILFHVEKDLREPIAALRSGRAAWKFLKETYQKDTPTTRMSLRSQFYSLSHDPSAGVAKFIADLSSIVRRLKDIGHKPADDEITDKLLIGLHSSFASIRTTLANRTPSPSVTDITTALQDFEDAEKLQVLTTSAVGSNGLSTGDPSIFAVRGGGGRGGNSSREWYDDYDWGNTKGRGGVCFRCGRSGHVAQNCVAEMPDDVKHRILKHGEAHILTYPSISSGLPNDNAFFGLDPVGNPLPLPTTLVAHDLPPSFPYSPPASQSSACPSHGSHRPRGHNRGGRRGVTRTDIARRVLSQNPHWTGANVQSELWLASDEELVESDSDPW</sequence>
<gene>
    <name evidence="5" type="ORF">EUX98_g9554</name>
</gene>
<reference evidence="5 6" key="1">
    <citation type="submission" date="2019-02" db="EMBL/GenBank/DDBJ databases">
        <title>Genome sequencing of the rare red list fungi Antrodiella citrinella (Flaviporus citrinellus).</title>
        <authorList>
            <person name="Buettner E."/>
            <person name="Kellner H."/>
        </authorList>
    </citation>
    <scope>NUCLEOTIDE SEQUENCE [LARGE SCALE GENOMIC DNA]</scope>
    <source>
        <strain evidence="5 6">DSM 108506</strain>
    </source>
</reference>
<feature type="compositionally biased region" description="Basic residues" evidence="3">
    <location>
        <begin position="342"/>
        <end position="357"/>
    </location>
</feature>
<feature type="domain" description="CCHC-type" evidence="4">
    <location>
        <begin position="252"/>
        <end position="265"/>
    </location>
</feature>
<dbReference type="GO" id="GO:0003676">
    <property type="term" value="F:nucleic acid binding"/>
    <property type="evidence" value="ECO:0007669"/>
    <property type="project" value="InterPro"/>
</dbReference>
<keyword evidence="6" id="KW-1185">Reference proteome</keyword>
<evidence type="ECO:0000256" key="3">
    <source>
        <dbReference type="SAM" id="MobiDB-lite"/>
    </source>
</evidence>
<protein>
    <recommendedName>
        <fullName evidence="4">CCHC-type domain-containing protein</fullName>
    </recommendedName>
</protein>
<feature type="region of interest" description="Disordered" evidence="3">
    <location>
        <begin position="324"/>
        <end position="360"/>
    </location>
</feature>
<evidence type="ECO:0000313" key="5">
    <source>
        <dbReference type="EMBL" id="THH14841.1"/>
    </source>
</evidence>
<keyword evidence="2" id="KW-0862">Zinc</keyword>
<feature type="compositionally biased region" description="Low complexity" evidence="3">
    <location>
        <begin position="331"/>
        <end position="341"/>
    </location>
</feature>
<dbReference type="SUPFAM" id="SSF57756">
    <property type="entry name" value="Retrovirus zinc finger-like domains"/>
    <property type="match status" value="1"/>
</dbReference>
<dbReference type="Proteomes" id="UP000308730">
    <property type="component" value="Unassembled WGS sequence"/>
</dbReference>
<dbReference type="Gene3D" id="4.10.60.10">
    <property type="entry name" value="Zinc finger, CCHC-type"/>
    <property type="match status" value="1"/>
</dbReference>
<keyword evidence="2" id="KW-0863">Zinc-finger</keyword>
<evidence type="ECO:0000256" key="2">
    <source>
        <dbReference type="PROSITE-ProRule" id="PRU00047"/>
    </source>
</evidence>
<accession>A0A4S4LT88</accession>
<dbReference type="Pfam" id="PF14223">
    <property type="entry name" value="Retrotran_gag_2"/>
    <property type="match status" value="1"/>
</dbReference>
<dbReference type="InterPro" id="IPR001878">
    <property type="entry name" value="Znf_CCHC"/>
</dbReference>
<evidence type="ECO:0000259" key="4">
    <source>
        <dbReference type="PROSITE" id="PS50158"/>
    </source>
</evidence>
<dbReference type="OrthoDB" id="2797670at2759"/>
<dbReference type="PANTHER" id="PTHR47481">
    <property type="match status" value="1"/>
</dbReference>
<keyword evidence="2" id="KW-0479">Metal-binding</keyword>
<proteinExistence type="predicted"/>
<dbReference type="InterPro" id="IPR036875">
    <property type="entry name" value="Znf_CCHC_sf"/>
</dbReference>
<name>A0A4S4LT88_9APHY</name>
<dbReference type="EMBL" id="SGPM01000886">
    <property type="protein sequence ID" value="THH14841.1"/>
    <property type="molecule type" value="Genomic_DNA"/>
</dbReference>